<accession>A0A078A478</accession>
<dbReference type="Proteomes" id="UP000039865">
    <property type="component" value="Unassembled WGS sequence"/>
</dbReference>
<feature type="compositionally biased region" description="Acidic residues" evidence="14">
    <location>
        <begin position="812"/>
        <end position="826"/>
    </location>
</feature>
<evidence type="ECO:0000256" key="8">
    <source>
        <dbReference type="ARBA" id="ARBA00022777"/>
    </source>
</evidence>
<dbReference type="InterPro" id="IPR051131">
    <property type="entry name" value="NEK_Ser/Thr_kinase_NIMA"/>
</dbReference>
<feature type="region of interest" description="Disordered" evidence="14">
    <location>
        <begin position="316"/>
        <end position="401"/>
    </location>
</feature>
<dbReference type="FunFam" id="1.10.510.10:FF:000172">
    <property type="entry name" value="serine/threonine-protein kinase Nek1 isoform X1"/>
    <property type="match status" value="1"/>
</dbReference>
<feature type="compositionally biased region" description="Low complexity" evidence="14">
    <location>
        <begin position="352"/>
        <end position="367"/>
    </location>
</feature>
<protein>
    <recommendedName>
        <fullName evidence="3">non-specific serine/threonine protein kinase</fullName>
        <ecNumber evidence="3">2.7.11.1</ecNumber>
    </recommendedName>
</protein>
<feature type="compositionally biased region" description="Low complexity" evidence="14">
    <location>
        <begin position="516"/>
        <end position="550"/>
    </location>
</feature>
<keyword evidence="10" id="KW-0460">Magnesium</keyword>
<dbReference type="InterPro" id="IPR011009">
    <property type="entry name" value="Kinase-like_dom_sf"/>
</dbReference>
<feature type="compositionally biased region" description="Low complexity" evidence="14">
    <location>
        <begin position="484"/>
        <end position="495"/>
    </location>
</feature>
<keyword evidence="9 13" id="KW-0067">ATP-binding</keyword>
<dbReference type="Pfam" id="PF00069">
    <property type="entry name" value="Pkinase"/>
    <property type="match status" value="1"/>
</dbReference>
<evidence type="ECO:0000256" key="11">
    <source>
        <dbReference type="ARBA" id="ARBA00047899"/>
    </source>
</evidence>
<feature type="region of interest" description="Disordered" evidence="14">
    <location>
        <begin position="727"/>
        <end position="832"/>
    </location>
</feature>
<reference evidence="16 17" key="1">
    <citation type="submission" date="2014-06" db="EMBL/GenBank/DDBJ databases">
        <authorList>
            <person name="Swart Estienne"/>
        </authorList>
    </citation>
    <scope>NUCLEOTIDE SEQUENCE [LARGE SCALE GENOMIC DNA]</scope>
    <source>
        <strain evidence="16 17">130c</strain>
    </source>
</reference>
<gene>
    <name evidence="16" type="primary">Contig13185.g14067</name>
    <name evidence="16" type="ORF">STYLEM_5655</name>
</gene>
<evidence type="ECO:0000256" key="1">
    <source>
        <dbReference type="ARBA" id="ARBA00001946"/>
    </source>
</evidence>
<comment type="similarity">
    <text evidence="2">Belongs to the protein kinase superfamily. NEK Ser/Thr protein kinase family. NIMA subfamily.</text>
</comment>
<dbReference type="EMBL" id="CCKQ01005454">
    <property type="protein sequence ID" value="CDW76694.1"/>
    <property type="molecule type" value="Genomic_DNA"/>
</dbReference>
<feature type="compositionally biased region" description="Polar residues" evidence="14">
    <location>
        <begin position="378"/>
        <end position="392"/>
    </location>
</feature>
<dbReference type="PANTHER" id="PTHR44899">
    <property type="entry name" value="CAMK FAMILY PROTEIN KINASE"/>
    <property type="match status" value="1"/>
</dbReference>
<dbReference type="InterPro" id="IPR008271">
    <property type="entry name" value="Ser/Thr_kinase_AS"/>
</dbReference>
<dbReference type="InParanoid" id="A0A078A478"/>
<dbReference type="InterPro" id="IPR000719">
    <property type="entry name" value="Prot_kinase_dom"/>
</dbReference>
<dbReference type="PANTHER" id="PTHR44899:SF3">
    <property type="entry name" value="SERINE_THREONINE-PROTEIN KINASE NEK1"/>
    <property type="match status" value="1"/>
</dbReference>
<sequence>MDKKTNQSKLQDYEILNKLGQGSFGVVYKVKRKNDQKIYVLKQIDISRMSGVQKKEAVHEATILSKINSPFIVKFYDSFTDKNQINIIMEYCENGDLGIYLKRQMGKQLSESRIWKFFIEMCLGMQYLHANKILHRDIKTINMFLTKEDKIKIGDLGVAKMLNQTANFAHTVVGTPYYLSPELCEEKPYNHKSDVWSLGCVLYELCTLKHPFESNNQGALILKIVRGKYNPISSQYSKDLSTMVDSCLCKDYKKRPSINDILSFPVMVEKSSYFGYTATRPLELKAQPLQTPQQQKSAMPLEQVKKINDAAAAIRSNQNKPGQAPTSQNNQKDLISQREKQYQQNLIDAKNKQQAQAQAQGNNQDNKSAGDQPRALAQAQQKPIVSSNNIPNSYVDPNRRQPNIVSPQLQIQQKPNVLNNNQFDQKEFEKKQIIQNQQRRPVSNQNVRQQPVFGQQQQQQQQIQPIVKQISQRVKSGAPQQLSRQAQMAQRQGQRIIKQGDSDRQPIFKPDIKALQPQEQQKIQQIKHQQHQPINQNKQKSSNGSGSGKSYTNEVQEVMNLPDEIDSKKKNNAASHQMKTNQEIIMEAQRKRDALNRVNNKYANEISNKSASELNDMKLVIPQGKNIDNPSSQQTPTDSSRAYQSTDSMSTPSQQQEYNDEELIPVGQKQIDDDEFAELLNGGGQFVQANWNIRATDNTQGYRETQYVPHYEEQKEDDQVECFKVQYHRDPSPFNNKMKTIKEEDEEKRSNGSDTAYFSPDQDAEFNDRDDPYDSDEEYKKRLEKLGYNDFDDDEDNQPYDLEEQQRREKEEFGDDEEEEDQEEQEDKVLQDVDPMSMTMQMEQRRNYEREIKKFRGKQNEYKLKIERKVQEGSELAGVQFFKECFELFCKKAQEADDMTDKDMIQITELIASRLPHEKSVQLTGVLFQLYFYKEELSDSDREIQKLSLKIHELD</sequence>
<evidence type="ECO:0000313" key="17">
    <source>
        <dbReference type="Proteomes" id="UP000039865"/>
    </source>
</evidence>
<dbReference type="SUPFAM" id="SSF56112">
    <property type="entry name" value="Protein kinase-like (PK-like)"/>
    <property type="match status" value="1"/>
</dbReference>
<keyword evidence="6" id="KW-0479">Metal-binding</keyword>
<comment type="catalytic activity">
    <reaction evidence="12">
        <text>L-seryl-[protein] + ATP = O-phospho-L-seryl-[protein] + ADP + H(+)</text>
        <dbReference type="Rhea" id="RHEA:17989"/>
        <dbReference type="Rhea" id="RHEA-COMP:9863"/>
        <dbReference type="Rhea" id="RHEA-COMP:11604"/>
        <dbReference type="ChEBI" id="CHEBI:15378"/>
        <dbReference type="ChEBI" id="CHEBI:29999"/>
        <dbReference type="ChEBI" id="CHEBI:30616"/>
        <dbReference type="ChEBI" id="CHEBI:83421"/>
        <dbReference type="ChEBI" id="CHEBI:456216"/>
        <dbReference type="EC" id="2.7.11.1"/>
    </reaction>
</comment>
<evidence type="ECO:0000256" key="9">
    <source>
        <dbReference type="ARBA" id="ARBA00022840"/>
    </source>
</evidence>
<feature type="compositionally biased region" description="Polar residues" evidence="14">
    <location>
        <begin position="626"/>
        <end position="657"/>
    </location>
</feature>
<name>A0A078A478_STYLE</name>
<dbReference type="Gene3D" id="1.10.510.10">
    <property type="entry name" value="Transferase(Phosphotransferase) domain 1"/>
    <property type="match status" value="1"/>
</dbReference>
<dbReference type="GO" id="GO:0046872">
    <property type="term" value="F:metal ion binding"/>
    <property type="evidence" value="ECO:0007669"/>
    <property type="project" value="UniProtKB-KW"/>
</dbReference>
<organism evidence="16 17">
    <name type="scientific">Stylonychia lemnae</name>
    <name type="common">Ciliate</name>
    <dbReference type="NCBI Taxonomy" id="5949"/>
    <lineage>
        <taxon>Eukaryota</taxon>
        <taxon>Sar</taxon>
        <taxon>Alveolata</taxon>
        <taxon>Ciliophora</taxon>
        <taxon>Intramacronucleata</taxon>
        <taxon>Spirotrichea</taxon>
        <taxon>Stichotrichia</taxon>
        <taxon>Sporadotrichida</taxon>
        <taxon>Oxytrichidae</taxon>
        <taxon>Stylonychinae</taxon>
        <taxon>Stylonychia</taxon>
    </lineage>
</organism>
<feature type="compositionally biased region" description="Polar residues" evidence="14">
    <location>
        <begin position="316"/>
        <end position="334"/>
    </location>
</feature>
<evidence type="ECO:0000256" key="2">
    <source>
        <dbReference type="ARBA" id="ARBA00010886"/>
    </source>
</evidence>
<feature type="compositionally biased region" description="Acidic residues" evidence="14">
    <location>
        <begin position="790"/>
        <end position="803"/>
    </location>
</feature>
<evidence type="ECO:0000256" key="7">
    <source>
        <dbReference type="ARBA" id="ARBA00022741"/>
    </source>
</evidence>
<evidence type="ECO:0000256" key="14">
    <source>
        <dbReference type="SAM" id="MobiDB-lite"/>
    </source>
</evidence>
<feature type="compositionally biased region" description="Basic and acidic residues" evidence="14">
    <location>
        <begin position="498"/>
        <end position="512"/>
    </location>
</feature>
<dbReference type="OrthoDB" id="248923at2759"/>
<keyword evidence="17" id="KW-1185">Reference proteome</keyword>
<dbReference type="AlphaFoldDB" id="A0A078A478"/>
<feature type="domain" description="Protein kinase" evidence="15">
    <location>
        <begin position="13"/>
        <end position="267"/>
    </location>
</feature>
<evidence type="ECO:0000313" key="16">
    <source>
        <dbReference type="EMBL" id="CDW76694.1"/>
    </source>
</evidence>
<feature type="region of interest" description="Disordered" evidence="14">
    <location>
        <begin position="436"/>
        <end position="459"/>
    </location>
</feature>
<dbReference type="GO" id="GO:0005524">
    <property type="term" value="F:ATP binding"/>
    <property type="evidence" value="ECO:0007669"/>
    <property type="project" value="UniProtKB-UniRule"/>
</dbReference>
<feature type="compositionally biased region" description="Low complexity" evidence="14">
    <location>
        <begin position="445"/>
        <end position="459"/>
    </location>
</feature>
<evidence type="ECO:0000256" key="4">
    <source>
        <dbReference type="ARBA" id="ARBA00022527"/>
    </source>
</evidence>
<evidence type="ECO:0000256" key="5">
    <source>
        <dbReference type="ARBA" id="ARBA00022679"/>
    </source>
</evidence>
<feature type="binding site" evidence="13">
    <location>
        <position position="42"/>
    </location>
    <ligand>
        <name>ATP</name>
        <dbReference type="ChEBI" id="CHEBI:30616"/>
    </ligand>
</feature>
<comment type="catalytic activity">
    <reaction evidence="11">
        <text>L-threonyl-[protein] + ATP = O-phospho-L-threonyl-[protein] + ADP + H(+)</text>
        <dbReference type="Rhea" id="RHEA:46608"/>
        <dbReference type="Rhea" id="RHEA-COMP:11060"/>
        <dbReference type="Rhea" id="RHEA-COMP:11605"/>
        <dbReference type="ChEBI" id="CHEBI:15378"/>
        <dbReference type="ChEBI" id="CHEBI:30013"/>
        <dbReference type="ChEBI" id="CHEBI:30616"/>
        <dbReference type="ChEBI" id="CHEBI:61977"/>
        <dbReference type="ChEBI" id="CHEBI:456216"/>
        <dbReference type="EC" id="2.7.11.1"/>
    </reaction>
</comment>
<feature type="region of interest" description="Disordered" evidence="14">
    <location>
        <begin position="474"/>
        <end position="551"/>
    </location>
</feature>
<evidence type="ECO:0000256" key="13">
    <source>
        <dbReference type="PROSITE-ProRule" id="PRU10141"/>
    </source>
</evidence>
<dbReference type="InterPro" id="IPR017441">
    <property type="entry name" value="Protein_kinase_ATP_BS"/>
</dbReference>
<dbReference type="GO" id="GO:0004674">
    <property type="term" value="F:protein serine/threonine kinase activity"/>
    <property type="evidence" value="ECO:0007669"/>
    <property type="project" value="UniProtKB-KW"/>
</dbReference>
<feature type="region of interest" description="Disordered" evidence="14">
    <location>
        <begin position="623"/>
        <end position="659"/>
    </location>
</feature>
<dbReference type="PROSITE" id="PS50011">
    <property type="entry name" value="PROTEIN_KINASE_DOM"/>
    <property type="match status" value="1"/>
</dbReference>
<dbReference type="EC" id="2.7.11.1" evidence="3"/>
<evidence type="ECO:0000256" key="6">
    <source>
        <dbReference type="ARBA" id="ARBA00022723"/>
    </source>
</evidence>
<dbReference type="CDD" id="cd08529">
    <property type="entry name" value="STKc_FA2-like"/>
    <property type="match status" value="1"/>
</dbReference>
<dbReference type="FunFam" id="3.30.200.20:FF:000097">
    <property type="entry name" value="Probable serine/threonine-protein kinase nek1"/>
    <property type="match status" value="1"/>
</dbReference>
<feature type="compositionally biased region" description="Basic and acidic residues" evidence="14">
    <location>
        <begin position="766"/>
        <end position="787"/>
    </location>
</feature>
<keyword evidence="7 13" id="KW-0547">Nucleotide-binding</keyword>
<evidence type="ECO:0000256" key="10">
    <source>
        <dbReference type="ARBA" id="ARBA00022842"/>
    </source>
</evidence>
<evidence type="ECO:0000256" key="3">
    <source>
        <dbReference type="ARBA" id="ARBA00012513"/>
    </source>
</evidence>
<dbReference type="PROSITE" id="PS00107">
    <property type="entry name" value="PROTEIN_KINASE_ATP"/>
    <property type="match status" value="1"/>
</dbReference>
<dbReference type="PROSITE" id="PS00108">
    <property type="entry name" value="PROTEIN_KINASE_ST"/>
    <property type="match status" value="1"/>
</dbReference>
<keyword evidence="4" id="KW-0723">Serine/threonine-protein kinase</keyword>
<dbReference type="OMA" id="ANWNIRA"/>
<keyword evidence="8 16" id="KW-0418">Kinase</keyword>
<keyword evidence="5" id="KW-0808">Transferase</keyword>
<evidence type="ECO:0000259" key="15">
    <source>
        <dbReference type="PROSITE" id="PS50011"/>
    </source>
</evidence>
<dbReference type="SMART" id="SM00220">
    <property type="entry name" value="S_TKc"/>
    <property type="match status" value="1"/>
</dbReference>
<evidence type="ECO:0000256" key="12">
    <source>
        <dbReference type="ARBA" id="ARBA00048679"/>
    </source>
</evidence>
<proteinExistence type="inferred from homology"/>
<comment type="cofactor">
    <cofactor evidence="1">
        <name>Mg(2+)</name>
        <dbReference type="ChEBI" id="CHEBI:18420"/>
    </cofactor>
</comment>
<dbReference type="Gene3D" id="3.30.200.20">
    <property type="entry name" value="Phosphorylase Kinase, domain 1"/>
    <property type="match status" value="1"/>
</dbReference>